<reference evidence="3" key="1">
    <citation type="submission" date="2021-03" db="EMBL/GenBank/DDBJ databases">
        <title>novel species isolated from a fishpond in China.</title>
        <authorList>
            <person name="Lu H."/>
            <person name="Cai Z."/>
        </authorList>
    </citation>
    <scope>NUCLEOTIDE SEQUENCE</scope>
    <source>
        <strain evidence="3">JCM 30855</strain>
    </source>
</reference>
<dbReference type="InterPro" id="IPR050237">
    <property type="entry name" value="ATP-dep_AMP-bd_enzyme"/>
</dbReference>
<dbReference type="Proteomes" id="UP000664654">
    <property type="component" value="Unassembled WGS sequence"/>
</dbReference>
<dbReference type="InterPro" id="IPR000873">
    <property type="entry name" value="AMP-dep_synth/lig_dom"/>
</dbReference>
<organism evidence="3 4">
    <name type="scientific">Bowmanella dokdonensis</name>
    <dbReference type="NCBI Taxonomy" id="751969"/>
    <lineage>
        <taxon>Bacteria</taxon>
        <taxon>Pseudomonadati</taxon>
        <taxon>Pseudomonadota</taxon>
        <taxon>Gammaproteobacteria</taxon>
        <taxon>Alteromonadales</taxon>
        <taxon>Alteromonadaceae</taxon>
        <taxon>Bowmanella</taxon>
    </lineage>
</organism>
<evidence type="ECO:0000259" key="2">
    <source>
        <dbReference type="Pfam" id="PF13193"/>
    </source>
</evidence>
<feature type="domain" description="AMP-dependent synthetase/ligase" evidence="1">
    <location>
        <begin position="12"/>
        <end position="367"/>
    </location>
</feature>
<proteinExistence type="predicted"/>
<sequence>MDCFFHHLIANSTRHFPDHPALLYKQSPLSYQQLHQAVEITASGLASLGLERYDRVAIFLPKTPENIISMLAASRAGGVFVPVNPVLKARQVQHILNDCQTRILITSSDRLKGLAEILPETGVTQVILTDKPLEGFDLLPQHLFAHLPMQTMPRSPGTDNDMAAILYTSGSTGLPKGVVLSHRNLVCGAHSVASYLKNHQQDVILALLPLSFDYGLSQVTTAFVVGASCVLLDYLLPNDVIKAVQHHQVTGLAAVPPLWQQLMALNWQDAGQSVRYFTNSGGAMPAPTLAKLRATFSNASPYLMYGLTEAFRSTFLPPEEVDKRPGSMGKAIPNAEILVVRKDGSECDPEEPGELVHRGPLVSLGYWNAPEKTAERFKPAPAKLTGLMLPELAVWSGDQVRKDADGYLYFVGRNDEMIKTSGYRVSPMEVEEACYEASTDIAEALACGVPDPMLGQAIAVRIVLKPGCEEDKDSILRLLKRQLPNFMHPKWLELVAELPRNPNGKVDRSAISKELKETYGNA</sequence>
<dbReference type="PANTHER" id="PTHR43767:SF10">
    <property type="entry name" value="SURFACTIN SYNTHASE SUBUNIT 1"/>
    <property type="match status" value="1"/>
</dbReference>
<dbReference type="InterPro" id="IPR042099">
    <property type="entry name" value="ANL_N_sf"/>
</dbReference>
<dbReference type="GO" id="GO:0016877">
    <property type="term" value="F:ligase activity, forming carbon-sulfur bonds"/>
    <property type="evidence" value="ECO:0007669"/>
    <property type="project" value="UniProtKB-ARBA"/>
</dbReference>
<dbReference type="SUPFAM" id="SSF56801">
    <property type="entry name" value="Acetyl-CoA synthetase-like"/>
    <property type="match status" value="1"/>
</dbReference>
<dbReference type="InterPro" id="IPR020845">
    <property type="entry name" value="AMP-binding_CS"/>
</dbReference>
<name>A0A939DSA7_9ALTE</name>
<evidence type="ECO:0000313" key="4">
    <source>
        <dbReference type="Proteomes" id="UP000664654"/>
    </source>
</evidence>
<dbReference type="Gene3D" id="3.40.50.12780">
    <property type="entry name" value="N-terminal domain of ligase-like"/>
    <property type="match status" value="1"/>
</dbReference>
<keyword evidence="4" id="KW-1185">Reference proteome</keyword>
<dbReference type="RefSeq" id="WP_206575416.1">
    <property type="nucleotide sequence ID" value="NZ_JAFKCV010000016.1"/>
</dbReference>
<accession>A0A939DSA7</accession>
<dbReference type="EMBL" id="JAFKCV010000016">
    <property type="protein sequence ID" value="MBN7827305.1"/>
    <property type="molecule type" value="Genomic_DNA"/>
</dbReference>
<dbReference type="Pfam" id="PF00501">
    <property type="entry name" value="AMP-binding"/>
    <property type="match status" value="1"/>
</dbReference>
<dbReference type="InterPro" id="IPR017529">
    <property type="entry name" value="AcylCoA_ligase_PEP_1"/>
</dbReference>
<dbReference type="PANTHER" id="PTHR43767">
    <property type="entry name" value="LONG-CHAIN-FATTY-ACID--COA LIGASE"/>
    <property type="match status" value="1"/>
</dbReference>
<dbReference type="NCBIfam" id="TIGR03098">
    <property type="entry name" value="ligase_PEP_1"/>
    <property type="match status" value="1"/>
</dbReference>
<dbReference type="Pfam" id="PF13193">
    <property type="entry name" value="AMP-binding_C"/>
    <property type="match status" value="1"/>
</dbReference>
<dbReference type="InterPro" id="IPR045851">
    <property type="entry name" value="AMP-bd_C_sf"/>
</dbReference>
<gene>
    <name evidence="3" type="ORF">J0A66_18880</name>
</gene>
<comment type="caution">
    <text evidence="3">The sequence shown here is derived from an EMBL/GenBank/DDBJ whole genome shotgun (WGS) entry which is preliminary data.</text>
</comment>
<dbReference type="AlphaFoldDB" id="A0A939DSA7"/>
<evidence type="ECO:0000313" key="3">
    <source>
        <dbReference type="EMBL" id="MBN7827305.1"/>
    </source>
</evidence>
<feature type="domain" description="AMP-binding enzyme C-terminal" evidence="2">
    <location>
        <begin position="432"/>
        <end position="505"/>
    </location>
</feature>
<dbReference type="InterPro" id="IPR025110">
    <property type="entry name" value="AMP-bd_C"/>
</dbReference>
<protein>
    <submittedName>
        <fullName evidence="3">Acyl-CoA ligase (AMP-forming), exosortase A system-associated</fullName>
    </submittedName>
</protein>
<dbReference type="PROSITE" id="PS00455">
    <property type="entry name" value="AMP_BINDING"/>
    <property type="match status" value="1"/>
</dbReference>
<dbReference type="Gene3D" id="3.30.300.30">
    <property type="match status" value="1"/>
</dbReference>
<keyword evidence="3" id="KW-0436">Ligase</keyword>
<evidence type="ECO:0000259" key="1">
    <source>
        <dbReference type="Pfam" id="PF00501"/>
    </source>
</evidence>